<feature type="transmembrane region" description="Helical" evidence="12">
    <location>
        <begin position="57"/>
        <end position="78"/>
    </location>
</feature>
<evidence type="ECO:0000256" key="4">
    <source>
        <dbReference type="ARBA" id="ARBA00022475"/>
    </source>
</evidence>
<reference evidence="14" key="1">
    <citation type="submission" date="2021-11" db="EMBL/GenBank/DDBJ databases">
        <title>Halomonas sp., isolated from a coastal aquaculture zone in Dongshan Bay.</title>
        <authorList>
            <person name="Lin W."/>
        </authorList>
    </citation>
    <scope>NUCLEOTIDE SEQUENCE</scope>
    <source>
        <strain evidence="14">Yzlin-01</strain>
    </source>
</reference>
<dbReference type="Gene3D" id="3.30.465.10">
    <property type="match status" value="1"/>
</dbReference>
<keyword evidence="7 12" id="KW-0812">Transmembrane</keyword>
<comment type="caution">
    <text evidence="14">The sequence shown here is derived from an EMBL/GenBank/DDBJ whole genome shotgun (WGS) entry which is preliminary data.</text>
</comment>
<dbReference type="InterPro" id="IPR038770">
    <property type="entry name" value="Na+/solute_symporter_sf"/>
</dbReference>
<evidence type="ECO:0000256" key="3">
    <source>
        <dbReference type="ARBA" id="ARBA00022449"/>
    </source>
</evidence>
<feature type="transmembrane region" description="Helical" evidence="12">
    <location>
        <begin position="6"/>
        <end position="25"/>
    </location>
</feature>
<keyword evidence="15" id="KW-1185">Reference proteome</keyword>
<evidence type="ECO:0000256" key="12">
    <source>
        <dbReference type="SAM" id="Phobius"/>
    </source>
</evidence>
<keyword evidence="2" id="KW-0813">Transport</keyword>
<keyword evidence="5" id="KW-0997">Cell inner membrane</keyword>
<feature type="transmembrane region" description="Helical" evidence="12">
    <location>
        <begin position="362"/>
        <end position="384"/>
    </location>
</feature>
<dbReference type="InterPro" id="IPR006037">
    <property type="entry name" value="RCK_C"/>
</dbReference>
<evidence type="ECO:0000256" key="10">
    <source>
        <dbReference type="ARBA" id="ARBA00023065"/>
    </source>
</evidence>
<keyword evidence="10" id="KW-0406">Ion transport</keyword>
<keyword evidence="3" id="KW-0050">Antiport</keyword>
<dbReference type="Pfam" id="PF02080">
    <property type="entry name" value="TrkA_C"/>
    <property type="match status" value="1"/>
</dbReference>
<dbReference type="EMBL" id="JAJISC010000002">
    <property type="protein sequence ID" value="MCS2608701.1"/>
    <property type="molecule type" value="Genomic_DNA"/>
</dbReference>
<dbReference type="SUPFAM" id="SSF116726">
    <property type="entry name" value="TrkA C-terminal domain-like"/>
    <property type="match status" value="1"/>
</dbReference>
<evidence type="ECO:0000259" key="13">
    <source>
        <dbReference type="PROSITE" id="PS51202"/>
    </source>
</evidence>
<evidence type="ECO:0000256" key="6">
    <source>
        <dbReference type="ARBA" id="ARBA00022538"/>
    </source>
</evidence>
<dbReference type="NCBIfam" id="NF003715">
    <property type="entry name" value="PRK05326.1-2"/>
    <property type="match status" value="1"/>
</dbReference>
<dbReference type="PANTHER" id="PTHR32507">
    <property type="entry name" value="NA(+)/H(+) ANTIPORTER 1"/>
    <property type="match status" value="1"/>
</dbReference>
<dbReference type="Proteomes" id="UP001165542">
    <property type="component" value="Unassembled WGS sequence"/>
</dbReference>
<protein>
    <submittedName>
        <fullName evidence="14">Potassium/proton antiporter</fullName>
    </submittedName>
</protein>
<feature type="transmembrane region" description="Helical" evidence="12">
    <location>
        <begin position="32"/>
        <end position="51"/>
    </location>
</feature>
<dbReference type="InterPro" id="IPR036721">
    <property type="entry name" value="RCK_C_sf"/>
</dbReference>
<dbReference type="RefSeq" id="WP_259035209.1">
    <property type="nucleotide sequence ID" value="NZ_JAJISC010000002.1"/>
</dbReference>
<gene>
    <name evidence="14" type="ORF">LLY24_05105</name>
</gene>
<keyword evidence="11 12" id="KW-0472">Membrane</keyword>
<evidence type="ECO:0000256" key="8">
    <source>
        <dbReference type="ARBA" id="ARBA00022958"/>
    </source>
</evidence>
<dbReference type="SUPFAM" id="SSF56176">
    <property type="entry name" value="FAD-binding/transporter-associated domain-like"/>
    <property type="match status" value="1"/>
</dbReference>
<organism evidence="14 15">
    <name type="scientific">Halomonas dongshanensis</name>
    <dbReference type="NCBI Taxonomy" id="2890835"/>
    <lineage>
        <taxon>Bacteria</taxon>
        <taxon>Pseudomonadati</taxon>
        <taxon>Pseudomonadota</taxon>
        <taxon>Gammaproteobacteria</taxon>
        <taxon>Oceanospirillales</taxon>
        <taxon>Halomonadaceae</taxon>
        <taxon>Halomonas</taxon>
    </lineage>
</organism>
<dbReference type="Gene3D" id="3.30.70.1450">
    <property type="entry name" value="Regulator of K+ conductance, C-terminal domain"/>
    <property type="match status" value="1"/>
</dbReference>
<feature type="transmembrane region" description="Helical" evidence="12">
    <location>
        <begin position="159"/>
        <end position="177"/>
    </location>
</feature>
<feature type="transmembrane region" description="Helical" evidence="12">
    <location>
        <begin position="189"/>
        <end position="209"/>
    </location>
</feature>
<dbReference type="Gene3D" id="1.20.1530.20">
    <property type="match status" value="1"/>
</dbReference>
<dbReference type="InterPro" id="IPR036318">
    <property type="entry name" value="FAD-bd_PCMH-like_sf"/>
</dbReference>
<keyword evidence="4" id="KW-1003">Cell membrane</keyword>
<sequence length="582" mass="61604">MFLVDQLILMAAILLLIGIISSKLSARLGMPVLVLFLGTGMLAGEAGLGGINFDSPGLAHALGTMALAMILFDGGLQTPVASIRRVWKPASLLATLGVLITSAITGAAAAYILDLPLLEGMLLGAIVGSTDAAAVFSLLRNAGIHINTRLKSTLEIESASNDPMAIFLTVGLLEVLVNDMPFGLGLLQLFVQQMGVGAVVGLLVGFVSVHLINRIHLVAGGLYPVLVAACGLLAFGIAANLGGSGFLAIFIAGVMIGNRPIAYQRSTFLFHDGLAWMSQIVMFVVLGLLINPVSLLEVWREGLLIAAILVLVARPLAVFPILKLFGFDNRQTSLVAWVGLRGSVPIILAIFPLIFGLEGAELIFNVVFFVVLISATIQGTTLPLMARKLGLTETPPPEPAASLEITALDEVDAEIVEYRLGDNTRAVGRRLSQIALPDGTVVAMITRGKEVIPPRGSTQIMPGDHVFVVLRSETRPFVDCVFAEQANVVSYELPDRPLRLKGSTRVGEVLHSYGIALDSDETLTLDELLRQQLTTTPHEGESLQRGSISLSVLGVLGERITTVGLSITQDEASVSTELTPPG</sequence>
<dbReference type="PROSITE" id="PS51202">
    <property type="entry name" value="RCK_C"/>
    <property type="match status" value="1"/>
</dbReference>
<name>A0ABT2EAU5_9GAMM</name>
<evidence type="ECO:0000256" key="1">
    <source>
        <dbReference type="ARBA" id="ARBA00004651"/>
    </source>
</evidence>
<dbReference type="InterPro" id="IPR016169">
    <property type="entry name" value="FAD-bd_PCMH_sub2"/>
</dbReference>
<feature type="transmembrane region" description="Helical" evidence="12">
    <location>
        <begin position="302"/>
        <end position="322"/>
    </location>
</feature>
<feature type="domain" description="RCK C-terminal" evidence="13">
    <location>
        <begin position="403"/>
        <end position="484"/>
    </location>
</feature>
<dbReference type="InterPro" id="IPR005170">
    <property type="entry name" value="Transptr-assoc_dom"/>
</dbReference>
<evidence type="ECO:0000313" key="15">
    <source>
        <dbReference type="Proteomes" id="UP001165542"/>
    </source>
</evidence>
<keyword evidence="6" id="KW-0633">Potassium transport</keyword>
<proteinExistence type="predicted"/>
<dbReference type="NCBIfam" id="NF003714">
    <property type="entry name" value="PRK05326.1-1"/>
    <property type="match status" value="1"/>
</dbReference>
<dbReference type="Pfam" id="PF00999">
    <property type="entry name" value="Na_H_Exchanger"/>
    <property type="match status" value="1"/>
</dbReference>
<feature type="transmembrane region" description="Helical" evidence="12">
    <location>
        <begin position="118"/>
        <end position="139"/>
    </location>
</feature>
<keyword evidence="9 12" id="KW-1133">Transmembrane helix</keyword>
<evidence type="ECO:0000256" key="7">
    <source>
        <dbReference type="ARBA" id="ARBA00022692"/>
    </source>
</evidence>
<keyword evidence="8" id="KW-0630">Potassium</keyword>
<dbReference type="SMART" id="SM01091">
    <property type="entry name" value="CorC_HlyC"/>
    <property type="match status" value="1"/>
</dbReference>
<feature type="transmembrane region" description="Helical" evidence="12">
    <location>
        <begin position="274"/>
        <end position="296"/>
    </location>
</feature>
<feature type="transmembrane region" description="Helical" evidence="12">
    <location>
        <begin position="90"/>
        <end position="112"/>
    </location>
</feature>
<dbReference type="PANTHER" id="PTHR32507:SF7">
    <property type="entry name" value="K(+)_H(+) ANTIPORTER NHAP2"/>
    <property type="match status" value="1"/>
</dbReference>
<dbReference type="InterPro" id="IPR006153">
    <property type="entry name" value="Cation/H_exchanger_TM"/>
</dbReference>
<evidence type="ECO:0000256" key="2">
    <source>
        <dbReference type="ARBA" id="ARBA00022448"/>
    </source>
</evidence>
<comment type="subcellular location">
    <subcellularLocation>
        <location evidence="1">Cell membrane</location>
        <topology evidence="1">Multi-pass membrane protein</topology>
    </subcellularLocation>
</comment>
<dbReference type="NCBIfam" id="NF003716">
    <property type="entry name" value="PRK05326.1-3"/>
    <property type="match status" value="1"/>
</dbReference>
<evidence type="ECO:0000256" key="11">
    <source>
        <dbReference type="ARBA" id="ARBA00023136"/>
    </source>
</evidence>
<evidence type="ECO:0000256" key="9">
    <source>
        <dbReference type="ARBA" id="ARBA00022989"/>
    </source>
</evidence>
<feature type="transmembrane region" description="Helical" evidence="12">
    <location>
        <begin position="334"/>
        <end position="356"/>
    </location>
</feature>
<evidence type="ECO:0000256" key="5">
    <source>
        <dbReference type="ARBA" id="ARBA00022519"/>
    </source>
</evidence>
<accession>A0ABT2EAU5</accession>
<dbReference type="Pfam" id="PF03471">
    <property type="entry name" value="CorC_HlyC"/>
    <property type="match status" value="1"/>
</dbReference>
<evidence type="ECO:0000313" key="14">
    <source>
        <dbReference type="EMBL" id="MCS2608701.1"/>
    </source>
</evidence>